<proteinExistence type="predicted"/>
<organism evidence="3 4">
    <name type="scientific">Gracilariopsis chorda</name>
    <dbReference type="NCBI Taxonomy" id="448386"/>
    <lineage>
        <taxon>Eukaryota</taxon>
        <taxon>Rhodophyta</taxon>
        <taxon>Florideophyceae</taxon>
        <taxon>Rhodymeniophycidae</taxon>
        <taxon>Gracilariales</taxon>
        <taxon>Gracilariaceae</taxon>
        <taxon>Gracilariopsis</taxon>
    </lineage>
</organism>
<dbReference type="PROSITE" id="PS50053">
    <property type="entry name" value="UBIQUITIN_2"/>
    <property type="match status" value="1"/>
</dbReference>
<comment type="caution">
    <text evidence="3">The sequence shown here is derived from an EMBL/GenBank/DDBJ whole genome shotgun (WGS) entry which is preliminary data.</text>
</comment>
<dbReference type="InterPro" id="IPR022617">
    <property type="entry name" value="Rad60/SUMO-like_dom"/>
</dbReference>
<dbReference type="PANTHER" id="PTHR10562">
    <property type="entry name" value="SMALL UBIQUITIN-RELATED MODIFIER"/>
    <property type="match status" value="1"/>
</dbReference>
<keyword evidence="4" id="KW-1185">Reference proteome</keyword>
<dbReference type="AlphaFoldDB" id="A0A2V3J1G9"/>
<reference evidence="3 4" key="1">
    <citation type="journal article" date="2018" name="Mol. Biol. Evol.">
        <title>Analysis of the draft genome of the red seaweed Gracilariopsis chorda provides insights into genome size evolution in Rhodophyta.</title>
        <authorList>
            <person name="Lee J."/>
            <person name="Yang E.C."/>
            <person name="Graf L."/>
            <person name="Yang J.H."/>
            <person name="Qiu H."/>
            <person name="Zel Zion U."/>
            <person name="Chan C.X."/>
            <person name="Stephens T.G."/>
            <person name="Weber A.P.M."/>
            <person name="Boo G.H."/>
            <person name="Boo S.M."/>
            <person name="Kim K.M."/>
            <person name="Shin Y."/>
            <person name="Jung M."/>
            <person name="Lee S.J."/>
            <person name="Yim H.S."/>
            <person name="Lee J.H."/>
            <person name="Bhattacharya D."/>
            <person name="Yoon H.S."/>
        </authorList>
    </citation>
    <scope>NUCLEOTIDE SEQUENCE [LARGE SCALE GENOMIC DNA]</scope>
    <source>
        <strain evidence="3 4">SKKU-2015</strain>
        <tissue evidence="3">Whole body</tissue>
    </source>
</reference>
<name>A0A2V3J1G9_9FLOR</name>
<dbReference type="Gene3D" id="3.10.20.90">
    <property type="entry name" value="Phosphatidylinositol 3-kinase Catalytic Subunit, Chain A, domain 1"/>
    <property type="match status" value="1"/>
</dbReference>
<dbReference type="SUPFAM" id="SSF54236">
    <property type="entry name" value="Ubiquitin-like"/>
    <property type="match status" value="1"/>
</dbReference>
<feature type="region of interest" description="Disordered" evidence="1">
    <location>
        <begin position="1"/>
        <end position="22"/>
    </location>
</feature>
<evidence type="ECO:0000313" key="4">
    <source>
        <dbReference type="Proteomes" id="UP000247409"/>
    </source>
</evidence>
<protein>
    <submittedName>
        <fullName evidence="3">Small ubiquitin-related modifier 2</fullName>
    </submittedName>
</protein>
<dbReference type="FunFam" id="3.10.20.90:FF:000202">
    <property type="entry name" value="Small ubiquitin-related modifier I"/>
    <property type="match status" value="1"/>
</dbReference>
<dbReference type="InterPro" id="IPR000626">
    <property type="entry name" value="Ubiquitin-like_dom"/>
</dbReference>
<gene>
    <name evidence="3" type="ORF">BWQ96_01913</name>
</gene>
<dbReference type="SMART" id="SM00213">
    <property type="entry name" value="UBQ"/>
    <property type="match status" value="1"/>
</dbReference>
<sequence>MSEKAPEDSKPQVDAKPEPGDQINIKVRDAEGNEVQFKIKKTTQLKKLMDAYCLRMGTAKGAYRFLFDGHRINEEDTPESLDMQELDCVDAMVSQLGG</sequence>
<dbReference type="OrthoDB" id="442921at2759"/>
<dbReference type="CDD" id="cd16116">
    <property type="entry name" value="Ubl_Smt3_like"/>
    <property type="match status" value="1"/>
</dbReference>
<evidence type="ECO:0000256" key="1">
    <source>
        <dbReference type="SAM" id="MobiDB-lite"/>
    </source>
</evidence>
<dbReference type="EMBL" id="NBIV01000015">
    <property type="protein sequence ID" value="PXF48224.1"/>
    <property type="molecule type" value="Genomic_DNA"/>
</dbReference>
<evidence type="ECO:0000313" key="3">
    <source>
        <dbReference type="EMBL" id="PXF48224.1"/>
    </source>
</evidence>
<evidence type="ECO:0000259" key="2">
    <source>
        <dbReference type="PROSITE" id="PS50053"/>
    </source>
</evidence>
<dbReference type="InterPro" id="IPR029071">
    <property type="entry name" value="Ubiquitin-like_domsf"/>
</dbReference>
<dbReference type="Pfam" id="PF11976">
    <property type="entry name" value="Rad60-SLD"/>
    <property type="match status" value="1"/>
</dbReference>
<dbReference type="STRING" id="448386.A0A2V3J1G9"/>
<accession>A0A2V3J1G9</accession>
<dbReference type="Proteomes" id="UP000247409">
    <property type="component" value="Unassembled WGS sequence"/>
</dbReference>
<feature type="compositionally biased region" description="Basic and acidic residues" evidence="1">
    <location>
        <begin position="1"/>
        <end position="19"/>
    </location>
</feature>
<feature type="domain" description="Ubiquitin-like" evidence="2">
    <location>
        <begin position="21"/>
        <end position="98"/>
    </location>
</feature>